<sequence>MAFIACQNYINSSIYDRYGSIDDKLILYKMGREIVNGGRTEIELIIAVANYYKHRDDKNPLHRGTREVLNDLKLNFSKTGYPENLPIIIGAGILSPSFNLDDFTKIVTDWRELLWLND</sequence>
<evidence type="ECO:0000313" key="2">
    <source>
        <dbReference type="Proteomes" id="UP000095552"/>
    </source>
</evidence>
<evidence type="ECO:0000313" key="1">
    <source>
        <dbReference type="EMBL" id="OEK05145.1"/>
    </source>
</evidence>
<organism evidence="1 2">
    <name type="scientific">Roseivirga misakiensis</name>
    <dbReference type="NCBI Taxonomy" id="1563681"/>
    <lineage>
        <taxon>Bacteria</taxon>
        <taxon>Pseudomonadati</taxon>
        <taxon>Bacteroidota</taxon>
        <taxon>Cytophagia</taxon>
        <taxon>Cytophagales</taxon>
        <taxon>Roseivirgaceae</taxon>
        <taxon>Roseivirga</taxon>
    </lineage>
</organism>
<keyword evidence="2" id="KW-1185">Reference proteome</keyword>
<name>A0A1E5T1A8_9BACT</name>
<proteinExistence type="predicted"/>
<protein>
    <submittedName>
        <fullName evidence="1">Uncharacterized protein</fullName>
    </submittedName>
</protein>
<dbReference type="EMBL" id="MDGQ01000005">
    <property type="protein sequence ID" value="OEK05145.1"/>
    <property type="molecule type" value="Genomic_DNA"/>
</dbReference>
<comment type="caution">
    <text evidence="1">The sequence shown here is derived from an EMBL/GenBank/DDBJ whole genome shotgun (WGS) entry which is preliminary data.</text>
</comment>
<gene>
    <name evidence="1" type="ORF">BFP71_17170</name>
</gene>
<reference evidence="1 2" key="1">
    <citation type="submission" date="2016-08" db="EMBL/GenBank/DDBJ databases">
        <title>Draft genome of Fabibacter sp. strain SK-8.</title>
        <authorList>
            <person name="Wong S.-K."/>
            <person name="Hamasaki K."/>
            <person name="Yoshizawa S."/>
        </authorList>
    </citation>
    <scope>NUCLEOTIDE SEQUENCE [LARGE SCALE GENOMIC DNA]</scope>
    <source>
        <strain evidence="1 2">SK-8</strain>
    </source>
</reference>
<dbReference type="Proteomes" id="UP000095552">
    <property type="component" value="Unassembled WGS sequence"/>
</dbReference>
<accession>A0A1E5T1A8</accession>
<dbReference type="AlphaFoldDB" id="A0A1E5T1A8"/>